<dbReference type="InterPro" id="IPR016181">
    <property type="entry name" value="Acyl_CoA_acyltransferase"/>
</dbReference>
<accession>A0A4R3QU58</accession>
<name>A0A4R3QU58_9HYPH</name>
<dbReference type="SUPFAM" id="SSF55729">
    <property type="entry name" value="Acyl-CoA N-acyltransferases (Nat)"/>
    <property type="match status" value="1"/>
</dbReference>
<dbReference type="PROSITE" id="PS51186">
    <property type="entry name" value="GNAT"/>
    <property type="match status" value="1"/>
</dbReference>
<keyword evidence="5" id="KW-1185">Reference proteome</keyword>
<proteinExistence type="predicted"/>
<dbReference type="GO" id="GO:0016747">
    <property type="term" value="F:acyltransferase activity, transferring groups other than amino-acyl groups"/>
    <property type="evidence" value="ECO:0007669"/>
    <property type="project" value="InterPro"/>
</dbReference>
<evidence type="ECO:0000313" key="2">
    <source>
        <dbReference type="EMBL" id="TCU25531.1"/>
    </source>
</evidence>
<keyword evidence="2" id="KW-0808">Transferase</keyword>
<dbReference type="EMBL" id="SMBK01000002">
    <property type="protein sequence ID" value="TCU40182.1"/>
    <property type="molecule type" value="Genomic_DNA"/>
</dbReference>
<feature type="domain" description="N-acetyltransferase" evidence="1">
    <location>
        <begin position="18"/>
        <end position="177"/>
    </location>
</feature>
<dbReference type="PANTHER" id="PTHR43415">
    <property type="entry name" value="SPERMIDINE N(1)-ACETYLTRANSFERASE"/>
    <property type="match status" value="1"/>
</dbReference>
<dbReference type="CDD" id="cd04301">
    <property type="entry name" value="NAT_SF"/>
    <property type="match status" value="1"/>
</dbReference>
<gene>
    <name evidence="3" type="ORF">EV129_102321</name>
    <name evidence="2" type="ORF">EV130_105187</name>
</gene>
<evidence type="ECO:0000313" key="4">
    <source>
        <dbReference type="Proteomes" id="UP000295507"/>
    </source>
</evidence>
<dbReference type="Gene3D" id="3.40.630.30">
    <property type="match status" value="1"/>
</dbReference>
<dbReference type="Proteomes" id="UP000295547">
    <property type="component" value="Unassembled WGS sequence"/>
</dbReference>
<dbReference type="PANTHER" id="PTHR43415:SF3">
    <property type="entry name" value="GNAT-FAMILY ACETYLTRANSFERASE"/>
    <property type="match status" value="1"/>
</dbReference>
<dbReference type="InterPro" id="IPR000182">
    <property type="entry name" value="GNAT_dom"/>
</dbReference>
<evidence type="ECO:0000313" key="5">
    <source>
        <dbReference type="Proteomes" id="UP000295547"/>
    </source>
</evidence>
<dbReference type="AlphaFoldDB" id="A0A4R3QU58"/>
<dbReference type="Pfam" id="PF00583">
    <property type="entry name" value="Acetyltransf_1"/>
    <property type="match status" value="1"/>
</dbReference>
<protein>
    <submittedName>
        <fullName evidence="2">Putative acetyltransferase</fullName>
    </submittedName>
</protein>
<dbReference type="EMBL" id="SMBJ01000005">
    <property type="protein sequence ID" value="TCU25531.1"/>
    <property type="molecule type" value="Genomic_DNA"/>
</dbReference>
<dbReference type="RefSeq" id="WP_420493351.1">
    <property type="nucleotide sequence ID" value="NZ_SMBJ01000005.1"/>
</dbReference>
<evidence type="ECO:0000259" key="1">
    <source>
        <dbReference type="PROSITE" id="PS51186"/>
    </source>
</evidence>
<sequence length="182" mass="20055">MKELESNAAERPPAMAGLIIRALRASDIEAVTALINLPGFRFGTLRLPYQTVDETRKRFESAGPGQVNLVAELDGRIVGDAGMMRYLGRRAHAAHIGMGVHDDFTGKGIGRALLAELIDMADNWLNIKRLELSVYTDNEAAIALYRRFGFEEEGLLKAFAFRAGGYVDAYAMARVRLQPNSL</sequence>
<dbReference type="Proteomes" id="UP000295507">
    <property type="component" value="Unassembled WGS sequence"/>
</dbReference>
<comment type="caution">
    <text evidence="2">The sequence shown here is derived from an EMBL/GenBank/DDBJ whole genome shotgun (WGS) entry which is preliminary data.</text>
</comment>
<evidence type="ECO:0000313" key="3">
    <source>
        <dbReference type="EMBL" id="TCU40182.1"/>
    </source>
</evidence>
<reference evidence="4 5" key="1">
    <citation type="submission" date="2019-03" db="EMBL/GenBank/DDBJ databases">
        <title>Genomic Encyclopedia of Type Strains, Phase IV (KMG-V): Genome sequencing to study the core and pangenomes of soil and plant-associated prokaryotes.</title>
        <authorList>
            <person name="Whitman W."/>
        </authorList>
    </citation>
    <scope>NUCLEOTIDE SEQUENCE [LARGE SCALE GENOMIC DNA]</scope>
    <source>
        <strain evidence="2 5">Gr42</strain>
        <strain evidence="3 4">IE4868</strain>
    </source>
</reference>
<organism evidence="2 5">
    <name type="scientific">Rhizobium azibense</name>
    <dbReference type="NCBI Taxonomy" id="1136135"/>
    <lineage>
        <taxon>Bacteria</taxon>
        <taxon>Pseudomonadati</taxon>
        <taxon>Pseudomonadota</taxon>
        <taxon>Alphaproteobacteria</taxon>
        <taxon>Hyphomicrobiales</taxon>
        <taxon>Rhizobiaceae</taxon>
        <taxon>Rhizobium/Agrobacterium group</taxon>
        <taxon>Rhizobium</taxon>
    </lineage>
</organism>